<dbReference type="RefSeq" id="YP_010648726.1">
    <property type="nucleotide sequence ID" value="NC_070762.1"/>
</dbReference>
<evidence type="ECO:0000313" key="2">
    <source>
        <dbReference type="Proteomes" id="UP000400849"/>
    </source>
</evidence>
<dbReference type="GeneID" id="77924185"/>
<accession>A0A5Q2F7T3</accession>
<name>A0A5Q2F7T3_9CAUD</name>
<gene>
    <name evidence="1" type="primary">17</name>
    <name evidence="1" type="ORF">SEA_SIXAMA_17</name>
</gene>
<protein>
    <submittedName>
        <fullName evidence="1">Uncharacterized protein</fullName>
    </submittedName>
</protein>
<dbReference type="Proteomes" id="UP000400849">
    <property type="component" value="Segment"/>
</dbReference>
<keyword evidence="2" id="KW-1185">Reference proteome</keyword>
<proteinExistence type="predicted"/>
<organism evidence="1 2">
    <name type="scientific">Gordonia phage Sixama</name>
    <dbReference type="NCBI Taxonomy" id="2653271"/>
    <lineage>
        <taxon>Viruses</taxon>
        <taxon>Duplodnaviria</taxon>
        <taxon>Heunggongvirae</taxon>
        <taxon>Uroviricota</taxon>
        <taxon>Caudoviricetes</taxon>
        <taxon>Sixamavirus</taxon>
        <taxon>Sixamavirus sixama</taxon>
    </lineage>
</organism>
<dbReference type="EMBL" id="MN484601">
    <property type="protein sequence ID" value="QGF20196.1"/>
    <property type="molecule type" value="Genomic_DNA"/>
</dbReference>
<sequence>MTFTVTEDHIKLAKRTYFGYDAWTEFGAPEVDPKRPYGNSDVYDDIAEILGVEREEDAWGDPVLTSEQKERFDKLHREMETVFQILAANCVNGIRPGEYYLTKQYDSTSWARVEPKETRERGIAELEFVLRDAGYVEYKKIAADMVDWVLG</sequence>
<reference evidence="1 2" key="1">
    <citation type="submission" date="2019-09" db="EMBL/GenBank/DDBJ databases">
        <authorList>
            <person name="Christie C.A."/>
            <person name="Diallo A.S."/>
            <person name="Dixon Z."/>
            <person name="McIntosh P.M."/>
            <person name="Murthy K.H."/>
            <person name="Rosen M.G."/>
            <person name="Simpson L.M."/>
            <person name="Koustas K."/>
            <person name="Fogarty M.P."/>
            <person name="Molloy S.D."/>
            <person name="Garlena R.A."/>
            <person name="Russell D.A."/>
            <person name="Pope W.H."/>
            <person name="Jacobs-Sera D."/>
            <person name="Hatfull G.F."/>
        </authorList>
    </citation>
    <scope>NUCLEOTIDE SEQUENCE [LARGE SCALE GENOMIC DNA]</scope>
</reference>
<evidence type="ECO:0000313" key="1">
    <source>
        <dbReference type="EMBL" id="QGF20196.1"/>
    </source>
</evidence>
<dbReference type="KEGG" id="vg:77924185"/>